<name>A0A7D5Z8M5_9HYPO</name>
<sequence length="426" mass="47839">MDYGGQCHSDPAIEEAVRGFDVQVWDWRKVDLCSGVPFNCASSGEDDTELEGERLLASINNFKIQLNIIRRGPKALEEYVLTFIDGLQSEHQTFFRAEDAGQLASEGQSLIQRLKTTWLYQRTYPGMRKKSHPWIGCLDNFRRFLCGCREAKVTPVKIAIIDDGMSDPSLQGAIAMGKSFSHYPNSTEFMNSYFIPPGKYGTQMAKLITQICPDPRLFITRLEERLAPDGSGRCITAESAAKTVIWAVDCKVDIISMRWTIENGTTNSEDIEALRKAVKKAHKQNIPMFCSTSDSGGSQYDRSFPCQWSNECTRIGGASHREMSLPGSLAAACASGLAGLLLHCERLLGWKVIVNKEKMDNVFKVLAQWGRFPHVRPYFDKHFKKLYGDEIGDKTTLVDIPKLHWDHETRKGLENLMAALTTHISA</sequence>
<keyword evidence="2" id="KW-1185">Reference proteome</keyword>
<dbReference type="RefSeq" id="XP_014543540.2">
    <property type="nucleotide sequence ID" value="XM_014688054.2"/>
</dbReference>
<proteinExistence type="predicted"/>
<accession>A0A7D5Z8M5</accession>
<dbReference type="OrthoDB" id="4936624at2759"/>
<dbReference type="KEGG" id="mbrn:26243717"/>
<dbReference type="Proteomes" id="UP000510686">
    <property type="component" value="Chromosome 5"/>
</dbReference>
<dbReference type="GO" id="GO:0004252">
    <property type="term" value="F:serine-type endopeptidase activity"/>
    <property type="evidence" value="ECO:0007669"/>
    <property type="project" value="InterPro"/>
</dbReference>
<dbReference type="InterPro" id="IPR036852">
    <property type="entry name" value="Peptidase_S8/S53_dom_sf"/>
</dbReference>
<dbReference type="AlphaFoldDB" id="A0A7D5Z8M5"/>
<evidence type="ECO:0000313" key="1">
    <source>
        <dbReference type="EMBL" id="QLI72187.1"/>
    </source>
</evidence>
<gene>
    <name evidence="1" type="ORF">G6M90_00g083170</name>
</gene>
<dbReference type="GeneID" id="26243717"/>
<reference evidence="1 2" key="1">
    <citation type="submission" date="2020-07" db="EMBL/GenBank/DDBJ databases">
        <title>Telomere length de novo assembly of all 7 chromosomes of the fungus, Metarhizium brunneum, using a novel assembly pipeline.</title>
        <authorList>
            <person name="Saud z."/>
            <person name="Kortsinoglou A."/>
            <person name="Kouvelis V.N."/>
            <person name="Butt T.M."/>
        </authorList>
    </citation>
    <scope>NUCLEOTIDE SEQUENCE [LARGE SCALE GENOMIC DNA]</scope>
    <source>
        <strain evidence="1 2">4556</strain>
    </source>
</reference>
<dbReference type="SUPFAM" id="SSF52743">
    <property type="entry name" value="Subtilisin-like"/>
    <property type="match status" value="1"/>
</dbReference>
<protein>
    <submittedName>
        <fullName evidence="1">Uncharacterized protein</fullName>
    </submittedName>
</protein>
<evidence type="ECO:0000313" key="2">
    <source>
        <dbReference type="Proteomes" id="UP000510686"/>
    </source>
</evidence>
<dbReference type="EMBL" id="CP058936">
    <property type="protein sequence ID" value="QLI72187.1"/>
    <property type="molecule type" value="Genomic_DNA"/>
</dbReference>
<dbReference type="Gene3D" id="3.40.50.200">
    <property type="entry name" value="Peptidase S8/S53 domain"/>
    <property type="match status" value="1"/>
</dbReference>
<dbReference type="GO" id="GO:0006508">
    <property type="term" value="P:proteolysis"/>
    <property type="evidence" value="ECO:0007669"/>
    <property type="project" value="InterPro"/>
</dbReference>
<organism evidence="1 2">
    <name type="scientific">Metarhizium brunneum</name>
    <dbReference type="NCBI Taxonomy" id="500148"/>
    <lineage>
        <taxon>Eukaryota</taxon>
        <taxon>Fungi</taxon>
        <taxon>Dikarya</taxon>
        <taxon>Ascomycota</taxon>
        <taxon>Pezizomycotina</taxon>
        <taxon>Sordariomycetes</taxon>
        <taxon>Hypocreomycetidae</taxon>
        <taxon>Hypocreales</taxon>
        <taxon>Clavicipitaceae</taxon>
        <taxon>Metarhizium</taxon>
    </lineage>
</organism>